<feature type="region of interest" description="Disordered" evidence="1">
    <location>
        <begin position="28"/>
        <end position="101"/>
    </location>
</feature>
<evidence type="ECO:0000313" key="3">
    <source>
        <dbReference type="EMBL" id="CAA9533907.1"/>
    </source>
</evidence>
<keyword evidence="2" id="KW-0472">Membrane</keyword>
<organism evidence="3">
    <name type="scientific">uncultured Solirubrobacteraceae bacterium</name>
    <dbReference type="NCBI Taxonomy" id="1162706"/>
    <lineage>
        <taxon>Bacteria</taxon>
        <taxon>Bacillati</taxon>
        <taxon>Actinomycetota</taxon>
        <taxon>Thermoleophilia</taxon>
        <taxon>Solirubrobacterales</taxon>
        <taxon>Solirubrobacteraceae</taxon>
        <taxon>environmental samples</taxon>
    </lineage>
</organism>
<reference evidence="3" key="1">
    <citation type="submission" date="2020-02" db="EMBL/GenBank/DDBJ databases">
        <authorList>
            <person name="Meier V. D."/>
        </authorList>
    </citation>
    <scope>NUCLEOTIDE SEQUENCE</scope>
    <source>
        <strain evidence="3">AVDCRST_MAG67</strain>
    </source>
</reference>
<keyword evidence="2" id="KW-0812">Transmembrane</keyword>
<protein>
    <submittedName>
        <fullName evidence="3">Uncharacterized protein</fullName>
    </submittedName>
</protein>
<dbReference type="AlphaFoldDB" id="A0A6J4TW91"/>
<feature type="compositionally biased region" description="Basic and acidic residues" evidence="1">
    <location>
        <begin position="28"/>
        <end position="38"/>
    </location>
</feature>
<sequence>MAHIEARAWWADVEHLQDVYARTDEARRRADHADDVARHASPVRQHAEPDAARPAAATRRGAHLQPTAIPARRTVEIRGRTVPAPAVPRSTEIERRRPPRRPIERVGARPDRLAMWALLMGIVLILVAVGTADASVI</sequence>
<gene>
    <name evidence="3" type="ORF">AVDCRST_MAG67-4549</name>
</gene>
<evidence type="ECO:0000256" key="2">
    <source>
        <dbReference type="SAM" id="Phobius"/>
    </source>
</evidence>
<keyword evidence="2" id="KW-1133">Transmembrane helix</keyword>
<accession>A0A6J4TW91</accession>
<name>A0A6J4TW91_9ACTN</name>
<evidence type="ECO:0000256" key="1">
    <source>
        <dbReference type="SAM" id="MobiDB-lite"/>
    </source>
</evidence>
<feature type="compositionally biased region" description="Basic and acidic residues" evidence="1">
    <location>
        <begin position="91"/>
        <end position="101"/>
    </location>
</feature>
<dbReference type="EMBL" id="CADCVQ010000183">
    <property type="protein sequence ID" value="CAA9533907.1"/>
    <property type="molecule type" value="Genomic_DNA"/>
</dbReference>
<proteinExistence type="predicted"/>
<feature type="transmembrane region" description="Helical" evidence="2">
    <location>
        <begin position="113"/>
        <end position="132"/>
    </location>
</feature>